<dbReference type="Ensembl" id="ENSNMLT00000004354.1">
    <property type="protein sequence ID" value="ENSNMLP00000003795.1"/>
    <property type="gene ID" value="ENSNMLG00000002794.1"/>
</dbReference>
<evidence type="ECO:0000256" key="1">
    <source>
        <dbReference type="ARBA" id="ARBA00005696"/>
    </source>
</evidence>
<dbReference type="AlphaFoldDB" id="A0A8C6SAY8"/>
<name>A0A8C6SAY8_9GOBI</name>
<organism evidence="8 9">
    <name type="scientific">Neogobius melanostomus</name>
    <name type="common">round goby</name>
    <dbReference type="NCBI Taxonomy" id="47308"/>
    <lineage>
        <taxon>Eukaryota</taxon>
        <taxon>Metazoa</taxon>
        <taxon>Chordata</taxon>
        <taxon>Craniata</taxon>
        <taxon>Vertebrata</taxon>
        <taxon>Euteleostomi</taxon>
        <taxon>Actinopterygii</taxon>
        <taxon>Neopterygii</taxon>
        <taxon>Teleostei</taxon>
        <taxon>Neoteleostei</taxon>
        <taxon>Acanthomorphata</taxon>
        <taxon>Gobiaria</taxon>
        <taxon>Gobiiformes</taxon>
        <taxon>Gobioidei</taxon>
        <taxon>Gobiidae</taxon>
        <taxon>Benthophilinae</taxon>
        <taxon>Neogobiini</taxon>
        <taxon>Neogobius</taxon>
    </lineage>
</organism>
<evidence type="ECO:0000256" key="5">
    <source>
        <dbReference type="ARBA" id="ARBA00023006"/>
    </source>
</evidence>
<reference evidence="8" key="1">
    <citation type="submission" date="2025-08" db="UniProtKB">
        <authorList>
            <consortium name="Ensembl"/>
        </authorList>
    </citation>
    <scope>IDENTIFICATION</scope>
</reference>
<dbReference type="Pfam" id="PF03987">
    <property type="entry name" value="Autophagy_act_C"/>
    <property type="match status" value="1"/>
</dbReference>
<proteinExistence type="inferred from homology"/>
<accession>A0A8C6SAY8</accession>
<keyword evidence="3" id="KW-0808">Transferase</keyword>
<dbReference type="GO" id="GO:0000422">
    <property type="term" value="P:autophagy of mitochondrion"/>
    <property type="evidence" value="ECO:0007669"/>
    <property type="project" value="TreeGrafter"/>
</dbReference>
<dbReference type="GO" id="GO:0000045">
    <property type="term" value="P:autophagosome assembly"/>
    <property type="evidence" value="ECO:0007669"/>
    <property type="project" value="TreeGrafter"/>
</dbReference>
<evidence type="ECO:0000256" key="6">
    <source>
        <dbReference type="ARBA" id="ARBA00029833"/>
    </source>
</evidence>
<dbReference type="Gene3D" id="3.30.1460.50">
    <property type="match status" value="1"/>
</dbReference>
<dbReference type="InterPro" id="IPR007135">
    <property type="entry name" value="Atg3/Atg10"/>
</dbReference>
<feature type="region of interest" description="Disordered" evidence="7">
    <location>
        <begin position="86"/>
        <end position="109"/>
    </location>
</feature>
<sequence>MLDLSRFCPLALHFSFLTRPDVLTQMSSLQLDEDGFFDCCQLLLQKSEELRDGWSWERVQGTTEGYLRKTALRPVPIGSKLNHKDSEVERCSVPGHTEDDDEDDADVLLNSSQSGDGGHLCFQFEFHILYSSSFRTPVLYFRAFTLEGKSLSLEDVWSFIRPKLRLSSEDGLLSTVTQQEHPLLGQPFFMLHPCKTDDFMRPVLEAARQANRPVNYVLTWLSVVGPLLGLDVPLEYSSDKRL</sequence>
<evidence type="ECO:0000313" key="9">
    <source>
        <dbReference type="Proteomes" id="UP000694523"/>
    </source>
</evidence>
<keyword evidence="4" id="KW-0833">Ubl conjugation pathway</keyword>
<dbReference type="Proteomes" id="UP000694523">
    <property type="component" value="Unplaced"/>
</dbReference>
<reference evidence="8" key="2">
    <citation type="submission" date="2025-09" db="UniProtKB">
        <authorList>
            <consortium name="Ensembl"/>
        </authorList>
    </citation>
    <scope>IDENTIFICATION</scope>
</reference>
<evidence type="ECO:0000256" key="3">
    <source>
        <dbReference type="ARBA" id="ARBA00022679"/>
    </source>
</evidence>
<dbReference type="GO" id="GO:0061651">
    <property type="term" value="F:Atg12 conjugating enzyme activity"/>
    <property type="evidence" value="ECO:0007669"/>
    <property type="project" value="TreeGrafter"/>
</dbReference>
<dbReference type="PANTHER" id="PTHR14957:SF1">
    <property type="entry name" value="UBIQUITIN-LIKE-CONJUGATING ENZYME ATG10"/>
    <property type="match status" value="1"/>
</dbReference>
<evidence type="ECO:0000256" key="4">
    <source>
        <dbReference type="ARBA" id="ARBA00022786"/>
    </source>
</evidence>
<keyword evidence="5" id="KW-0072">Autophagy</keyword>
<evidence type="ECO:0000256" key="7">
    <source>
        <dbReference type="SAM" id="MobiDB-lite"/>
    </source>
</evidence>
<dbReference type="PANTHER" id="PTHR14957">
    <property type="entry name" value="UBIQUITIN-LIKE-CONJUGATING ENZYME ATG10"/>
    <property type="match status" value="1"/>
</dbReference>
<evidence type="ECO:0000313" key="8">
    <source>
        <dbReference type="Ensembl" id="ENSNMLP00000003795.1"/>
    </source>
</evidence>
<keyword evidence="9" id="KW-1185">Reference proteome</keyword>
<dbReference type="GO" id="GO:0005829">
    <property type="term" value="C:cytosol"/>
    <property type="evidence" value="ECO:0007669"/>
    <property type="project" value="TreeGrafter"/>
</dbReference>
<comment type="similarity">
    <text evidence="1">Belongs to the ATG10 family.</text>
</comment>
<evidence type="ECO:0000256" key="2">
    <source>
        <dbReference type="ARBA" id="ARBA00021099"/>
    </source>
</evidence>
<protein>
    <recommendedName>
        <fullName evidence="2">Ubiquitin-like-conjugating enzyme ATG10</fullName>
    </recommendedName>
    <alternativeName>
        <fullName evidence="6">Autophagy-related protein 10</fullName>
    </alternativeName>
</protein>
<dbReference type="GO" id="GO:0032446">
    <property type="term" value="P:protein modification by small protein conjugation"/>
    <property type="evidence" value="ECO:0007669"/>
    <property type="project" value="TreeGrafter"/>
</dbReference>